<keyword evidence="4" id="KW-1185">Reference proteome</keyword>
<evidence type="ECO:0000256" key="2">
    <source>
        <dbReference type="SAM" id="Phobius"/>
    </source>
</evidence>
<proteinExistence type="predicted"/>
<dbReference type="STRING" id="2045.KR76_27600"/>
<keyword evidence="2" id="KW-0812">Transmembrane</keyword>
<dbReference type="RefSeq" id="WP_038682957.1">
    <property type="nucleotide sequence ID" value="NZ_BJMC01000016.1"/>
</dbReference>
<feature type="region of interest" description="Disordered" evidence="1">
    <location>
        <begin position="109"/>
        <end position="183"/>
    </location>
</feature>
<dbReference type="HOGENOM" id="CLU_1184046_0_0_11"/>
<evidence type="ECO:0000313" key="3">
    <source>
        <dbReference type="EMBL" id="AIY19596.1"/>
    </source>
</evidence>
<feature type="region of interest" description="Disordered" evidence="1">
    <location>
        <begin position="49"/>
        <end position="70"/>
    </location>
</feature>
<reference evidence="3 4" key="1">
    <citation type="journal article" date="2015" name="Genome Announc.">
        <title>Complete Genome Sequence of Steroid-Transforming Nocardioides simplex VKM Ac-2033D.</title>
        <authorList>
            <person name="Shtratnikova V.Y."/>
            <person name="Schelkunov M.I."/>
            <person name="Pekov Y.A."/>
            <person name="Fokina V.V."/>
            <person name="Logacheva M.D."/>
            <person name="Sokolov S.L."/>
            <person name="Bragin E.Y."/>
            <person name="Ashapkin V.V."/>
            <person name="Donova M.V."/>
        </authorList>
    </citation>
    <scope>NUCLEOTIDE SEQUENCE [LARGE SCALE GENOMIC DNA]</scope>
    <source>
        <strain evidence="3 4">VKM Ac-2033D</strain>
    </source>
</reference>
<dbReference type="eggNOG" id="ENOG50320M7">
    <property type="taxonomic scope" value="Bacteria"/>
</dbReference>
<name>A0A0A1DQA6_NOCSI</name>
<dbReference type="AlphaFoldDB" id="A0A0A1DQA6"/>
<evidence type="ECO:0000313" key="4">
    <source>
        <dbReference type="Proteomes" id="UP000030300"/>
    </source>
</evidence>
<dbReference type="OrthoDB" id="3790815at2"/>
<accession>A0A0A1DQA6</accession>
<dbReference type="EMBL" id="CP009896">
    <property type="protein sequence ID" value="AIY19596.1"/>
    <property type="molecule type" value="Genomic_DNA"/>
</dbReference>
<sequence length="277" mass="28059">MTDTPEHDPPLSPAQEAAVRRALAEAGGPEPMPDEVAGRLDAVIAGLSAERTGSALPPGGVPENHPEAPAVIPLDPAARRRRTRARVLLGAAAAVAVVAVGVGIANDHGVGADDSAATADQLSEKDPARSAEGAGSADSPNAVQDADPSAPAYGSQGDLGSTSTLESQAGATPRRVPTDEPLRTVRVDRLREDLMALQRVTLPAAAAADYTGTTLAVPPDFLCAEASYGPGQLVGVRYDGKPAVVAFRAPVGSTQEAEVLACGTGDVLRSMTLATQD</sequence>
<feature type="region of interest" description="Disordered" evidence="1">
    <location>
        <begin position="1"/>
        <end position="35"/>
    </location>
</feature>
<feature type="transmembrane region" description="Helical" evidence="2">
    <location>
        <begin position="87"/>
        <end position="105"/>
    </location>
</feature>
<gene>
    <name evidence="3" type="ORF">KR76_27600</name>
</gene>
<protein>
    <submittedName>
        <fullName evidence="3">Uncharacterized protein</fullName>
    </submittedName>
</protein>
<dbReference type="Proteomes" id="UP000030300">
    <property type="component" value="Chromosome"/>
</dbReference>
<evidence type="ECO:0000256" key="1">
    <source>
        <dbReference type="SAM" id="MobiDB-lite"/>
    </source>
</evidence>
<keyword evidence="2" id="KW-1133">Transmembrane helix</keyword>
<dbReference type="GeneID" id="96612490"/>
<keyword evidence="2" id="KW-0472">Membrane</keyword>
<dbReference type="KEGG" id="psim:KR76_27600"/>
<feature type="compositionally biased region" description="Polar residues" evidence="1">
    <location>
        <begin position="158"/>
        <end position="170"/>
    </location>
</feature>
<organism evidence="3 4">
    <name type="scientific">Nocardioides simplex</name>
    <name type="common">Arthrobacter simplex</name>
    <dbReference type="NCBI Taxonomy" id="2045"/>
    <lineage>
        <taxon>Bacteria</taxon>
        <taxon>Bacillati</taxon>
        <taxon>Actinomycetota</taxon>
        <taxon>Actinomycetes</taxon>
        <taxon>Propionibacteriales</taxon>
        <taxon>Nocardioidaceae</taxon>
        <taxon>Pimelobacter</taxon>
    </lineage>
</organism>